<protein>
    <recommendedName>
        <fullName evidence="3">Reverse transcriptase domain-containing protein</fullName>
    </recommendedName>
</protein>
<sequence length="110" mass="12618">MGRDTSLVSHLLFADDTLVFLRGTKRYVLNVMKFIELYESCSGQQVNKLKSAMYCSKRHPIARRNVLASLVGIPIKNCPFTYLGCPIIRGRVRKCHFQEVVRVFRGRIKG</sequence>
<dbReference type="PANTHER" id="PTHR33116">
    <property type="entry name" value="REVERSE TRANSCRIPTASE ZINC-BINDING DOMAIN-CONTAINING PROTEIN-RELATED-RELATED"/>
    <property type="match status" value="1"/>
</dbReference>
<evidence type="ECO:0000313" key="1">
    <source>
        <dbReference type="EMBL" id="CAK9144007.1"/>
    </source>
</evidence>
<reference evidence="1 2" key="1">
    <citation type="submission" date="2024-02" db="EMBL/GenBank/DDBJ databases">
        <authorList>
            <person name="Vignale AGUSTIN F."/>
            <person name="Sosa J E."/>
            <person name="Modenutti C."/>
        </authorList>
    </citation>
    <scope>NUCLEOTIDE SEQUENCE [LARGE SCALE GENOMIC DNA]</scope>
</reference>
<comment type="caution">
    <text evidence="1">The sequence shown here is derived from an EMBL/GenBank/DDBJ whole genome shotgun (WGS) entry which is preliminary data.</text>
</comment>
<dbReference type="Proteomes" id="UP001642360">
    <property type="component" value="Unassembled WGS sequence"/>
</dbReference>
<organism evidence="1 2">
    <name type="scientific">Ilex paraguariensis</name>
    <name type="common">yerba mate</name>
    <dbReference type="NCBI Taxonomy" id="185542"/>
    <lineage>
        <taxon>Eukaryota</taxon>
        <taxon>Viridiplantae</taxon>
        <taxon>Streptophyta</taxon>
        <taxon>Embryophyta</taxon>
        <taxon>Tracheophyta</taxon>
        <taxon>Spermatophyta</taxon>
        <taxon>Magnoliopsida</taxon>
        <taxon>eudicotyledons</taxon>
        <taxon>Gunneridae</taxon>
        <taxon>Pentapetalae</taxon>
        <taxon>asterids</taxon>
        <taxon>campanulids</taxon>
        <taxon>Aquifoliales</taxon>
        <taxon>Aquifoliaceae</taxon>
        <taxon>Ilex</taxon>
    </lineage>
</organism>
<gene>
    <name evidence="1" type="ORF">ILEXP_LOCUS11751</name>
</gene>
<evidence type="ECO:0008006" key="3">
    <source>
        <dbReference type="Google" id="ProtNLM"/>
    </source>
</evidence>
<dbReference type="EMBL" id="CAUOFW020001358">
    <property type="protein sequence ID" value="CAK9144007.1"/>
    <property type="molecule type" value="Genomic_DNA"/>
</dbReference>
<name>A0ABC8RGS3_9AQUA</name>
<dbReference type="AlphaFoldDB" id="A0ABC8RGS3"/>
<evidence type="ECO:0000313" key="2">
    <source>
        <dbReference type="Proteomes" id="UP001642360"/>
    </source>
</evidence>
<dbReference type="PANTHER" id="PTHR33116:SF80">
    <property type="entry name" value="REVERSE TRANSCRIPTASE ZINC-BINDING DOMAIN-CONTAINING PROTEIN"/>
    <property type="match status" value="1"/>
</dbReference>
<accession>A0ABC8RGS3</accession>
<proteinExistence type="predicted"/>
<keyword evidence="2" id="KW-1185">Reference proteome</keyword>